<keyword evidence="2" id="KW-1185">Reference proteome</keyword>
<protein>
    <submittedName>
        <fullName evidence="1">Uncharacterized protein</fullName>
    </submittedName>
</protein>
<proteinExistence type="predicted"/>
<comment type="caution">
    <text evidence="1">The sequence shown here is derived from an EMBL/GenBank/DDBJ whole genome shotgun (WGS) entry which is preliminary data.</text>
</comment>
<evidence type="ECO:0000313" key="1">
    <source>
        <dbReference type="EMBL" id="KAI3754349.1"/>
    </source>
</evidence>
<accession>A0ACB9E5X9</accession>
<gene>
    <name evidence="1" type="ORF">L1987_54131</name>
</gene>
<organism evidence="1 2">
    <name type="scientific">Smallanthus sonchifolius</name>
    <dbReference type="NCBI Taxonomy" id="185202"/>
    <lineage>
        <taxon>Eukaryota</taxon>
        <taxon>Viridiplantae</taxon>
        <taxon>Streptophyta</taxon>
        <taxon>Embryophyta</taxon>
        <taxon>Tracheophyta</taxon>
        <taxon>Spermatophyta</taxon>
        <taxon>Magnoliopsida</taxon>
        <taxon>eudicotyledons</taxon>
        <taxon>Gunneridae</taxon>
        <taxon>Pentapetalae</taxon>
        <taxon>asterids</taxon>
        <taxon>campanulids</taxon>
        <taxon>Asterales</taxon>
        <taxon>Asteraceae</taxon>
        <taxon>Asteroideae</taxon>
        <taxon>Heliantheae alliance</taxon>
        <taxon>Millerieae</taxon>
        <taxon>Smallanthus</taxon>
    </lineage>
</organism>
<dbReference type="Proteomes" id="UP001056120">
    <property type="component" value="Linkage Group LG18"/>
</dbReference>
<evidence type="ECO:0000313" key="2">
    <source>
        <dbReference type="Proteomes" id="UP001056120"/>
    </source>
</evidence>
<sequence length="76" mass="8298">MGMGKTVQAIALVLAKRALCREHDAFNLKSRVGNPGEIKSEDDCIYNSGIQSITDGDVGGDGDEKTMVEMEKRRIQ</sequence>
<dbReference type="EMBL" id="CM042035">
    <property type="protein sequence ID" value="KAI3754349.1"/>
    <property type="molecule type" value="Genomic_DNA"/>
</dbReference>
<reference evidence="2" key="1">
    <citation type="journal article" date="2022" name="Mol. Ecol. Resour.">
        <title>The genomes of chicory, endive, great burdock and yacon provide insights into Asteraceae palaeo-polyploidization history and plant inulin production.</title>
        <authorList>
            <person name="Fan W."/>
            <person name="Wang S."/>
            <person name="Wang H."/>
            <person name="Wang A."/>
            <person name="Jiang F."/>
            <person name="Liu H."/>
            <person name="Zhao H."/>
            <person name="Xu D."/>
            <person name="Zhang Y."/>
        </authorList>
    </citation>
    <scope>NUCLEOTIDE SEQUENCE [LARGE SCALE GENOMIC DNA]</scope>
    <source>
        <strain evidence="2">cv. Yunnan</strain>
    </source>
</reference>
<reference evidence="1 2" key="2">
    <citation type="journal article" date="2022" name="Mol. Ecol. Resour.">
        <title>The genomes of chicory, endive, great burdock and yacon provide insights into Asteraceae paleo-polyploidization history and plant inulin production.</title>
        <authorList>
            <person name="Fan W."/>
            <person name="Wang S."/>
            <person name="Wang H."/>
            <person name="Wang A."/>
            <person name="Jiang F."/>
            <person name="Liu H."/>
            <person name="Zhao H."/>
            <person name="Xu D."/>
            <person name="Zhang Y."/>
        </authorList>
    </citation>
    <scope>NUCLEOTIDE SEQUENCE [LARGE SCALE GENOMIC DNA]</scope>
    <source>
        <strain evidence="2">cv. Yunnan</strain>
        <tissue evidence="1">Leaves</tissue>
    </source>
</reference>
<name>A0ACB9E5X9_9ASTR</name>